<dbReference type="AlphaFoldDB" id="A0ABD0LNG9"/>
<accession>A0ABD0LNG9</accession>
<name>A0ABD0LNG9_9CAEN</name>
<reference evidence="1 2" key="1">
    <citation type="journal article" date="2023" name="Sci. Data">
        <title>Genome assembly of the Korean intertidal mud-creeper Batillaria attramentaria.</title>
        <authorList>
            <person name="Patra A.K."/>
            <person name="Ho P.T."/>
            <person name="Jun S."/>
            <person name="Lee S.J."/>
            <person name="Kim Y."/>
            <person name="Won Y.J."/>
        </authorList>
    </citation>
    <scope>NUCLEOTIDE SEQUENCE [LARGE SCALE GENOMIC DNA]</scope>
    <source>
        <strain evidence="1">Wonlab-2016</strain>
    </source>
</reference>
<comment type="caution">
    <text evidence="1">The sequence shown here is derived from an EMBL/GenBank/DDBJ whole genome shotgun (WGS) entry which is preliminary data.</text>
</comment>
<keyword evidence="2" id="KW-1185">Reference proteome</keyword>
<protein>
    <submittedName>
        <fullName evidence="1">Uncharacterized protein</fullName>
    </submittedName>
</protein>
<proteinExistence type="predicted"/>
<gene>
    <name evidence="1" type="ORF">BaRGS_00008167</name>
</gene>
<dbReference type="EMBL" id="JACVVK020000036">
    <property type="protein sequence ID" value="KAK7500592.1"/>
    <property type="molecule type" value="Genomic_DNA"/>
</dbReference>
<sequence>MKTLPVARGSSGKTAVVLRVMFYWQHPLPYPGRGTPLGMLAPCAVTDTAQGYRTCFGSEQYPGFHFSFHSSAPPTNLVSGFGNCERIQTGE</sequence>
<dbReference type="Proteomes" id="UP001519460">
    <property type="component" value="Unassembled WGS sequence"/>
</dbReference>
<evidence type="ECO:0000313" key="2">
    <source>
        <dbReference type="Proteomes" id="UP001519460"/>
    </source>
</evidence>
<evidence type="ECO:0000313" key="1">
    <source>
        <dbReference type="EMBL" id="KAK7500592.1"/>
    </source>
</evidence>
<organism evidence="1 2">
    <name type="scientific">Batillaria attramentaria</name>
    <dbReference type="NCBI Taxonomy" id="370345"/>
    <lineage>
        <taxon>Eukaryota</taxon>
        <taxon>Metazoa</taxon>
        <taxon>Spiralia</taxon>
        <taxon>Lophotrochozoa</taxon>
        <taxon>Mollusca</taxon>
        <taxon>Gastropoda</taxon>
        <taxon>Caenogastropoda</taxon>
        <taxon>Sorbeoconcha</taxon>
        <taxon>Cerithioidea</taxon>
        <taxon>Batillariidae</taxon>
        <taxon>Batillaria</taxon>
    </lineage>
</organism>